<dbReference type="AlphaFoldDB" id="A0A344TRB8"/>
<dbReference type="RefSeq" id="WP_114069950.1">
    <property type="nucleotide sequence ID" value="NZ_CP030850.1"/>
</dbReference>
<sequence>MKVIPKFLITHNEGASPGITYIVHTQYPAFVATIHRFNDLTALEQFTDTVNHTNFFYLKDLLICLEVVHFLNEFSQVPDRFSYTLKRALNWYIHSQNEA</sequence>
<gene>
    <name evidence="1" type="ORF">DR864_27345</name>
</gene>
<accession>A0A344TRB8</accession>
<dbReference type="KEGG" id="run:DR864_27345"/>
<evidence type="ECO:0000313" key="2">
    <source>
        <dbReference type="Proteomes" id="UP000251993"/>
    </source>
</evidence>
<organism evidence="1 2">
    <name type="scientific">Runella rosea</name>
    <dbReference type="NCBI Taxonomy" id="2259595"/>
    <lineage>
        <taxon>Bacteria</taxon>
        <taxon>Pseudomonadati</taxon>
        <taxon>Bacteroidota</taxon>
        <taxon>Cytophagia</taxon>
        <taxon>Cytophagales</taxon>
        <taxon>Spirosomataceae</taxon>
        <taxon>Runella</taxon>
    </lineage>
</organism>
<reference evidence="1 2" key="1">
    <citation type="submission" date="2018-07" db="EMBL/GenBank/DDBJ databases">
        <title>Genome sequencing of Runella.</title>
        <authorList>
            <person name="Baek M.-G."/>
            <person name="Yi H."/>
        </authorList>
    </citation>
    <scope>NUCLEOTIDE SEQUENCE [LARGE SCALE GENOMIC DNA]</scope>
    <source>
        <strain evidence="1 2">HYN0085</strain>
    </source>
</reference>
<evidence type="ECO:0000313" key="1">
    <source>
        <dbReference type="EMBL" id="AXE21189.1"/>
    </source>
</evidence>
<proteinExistence type="predicted"/>
<keyword evidence="2" id="KW-1185">Reference proteome</keyword>
<name>A0A344TRB8_9BACT</name>
<dbReference type="EMBL" id="CP030850">
    <property type="protein sequence ID" value="AXE21189.1"/>
    <property type="molecule type" value="Genomic_DNA"/>
</dbReference>
<protein>
    <submittedName>
        <fullName evidence="1">Uncharacterized protein</fullName>
    </submittedName>
</protein>
<dbReference type="OrthoDB" id="962153at2"/>
<dbReference type="Proteomes" id="UP000251993">
    <property type="component" value="Chromosome"/>
</dbReference>